<dbReference type="PIRSF" id="PIRSF006232">
    <property type="entry name" value="Pirin"/>
    <property type="match status" value="1"/>
</dbReference>
<dbReference type="Proteomes" id="UP000219042">
    <property type="component" value="Unassembled WGS sequence"/>
</dbReference>
<dbReference type="Gene3D" id="2.60.120.10">
    <property type="entry name" value="Jelly Rolls"/>
    <property type="match status" value="2"/>
</dbReference>
<comment type="similarity">
    <text evidence="1 3">Belongs to the pirin family.</text>
</comment>
<dbReference type="PANTHER" id="PTHR13903">
    <property type="entry name" value="PIRIN-RELATED"/>
    <property type="match status" value="1"/>
</dbReference>
<dbReference type="SUPFAM" id="SSF51182">
    <property type="entry name" value="RmlC-like cupins"/>
    <property type="match status" value="1"/>
</dbReference>
<comment type="cofactor">
    <cofactor evidence="2">
        <name>Fe cation</name>
        <dbReference type="ChEBI" id="CHEBI:24875"/>
    </cofactor>
    <text evidence="2">Binds 1 Fe cation per subunit.</text>
</comment>
<feature type="binding site" evidence="2">
    <location>
        <position position="76"/>
    </location>
    <ligand>
        <name>Fe cation</name>
        <dbReference type="ChEBI" id="CHEBI:24875"/>
    </ligand>
</feature>
<evidence type="ECO:0000313" key="7">
    <source>
        <dbReference type="Proteomes" id="UP000219042"/>
    </source>
</evidence>
<dbReference type="InterPro" id="IPR011051">
    <property type="entry name" value="RmlC_Cupin_sf"/>
</dbReference>
<dbReference type="PANTHER" id="PTHR13903:SF8">
    <property type="entry name" value="PIRIN"/>
    <property type="match status" value="1"/>
</dbReference>
<dbReference type="InterPro" id="IPR014710">
    <property type="entry name" value="RmlC-like_jellyroll"/>
</dbReference>
<dbReference type="InterPro" id="IPR008778">
    <property type="entry name" value="Pirin_C_dom"/>
</dbReference>
<sequence>MANREYSQGTASQSELTTQSNEFKAIPLRKAEIGHGTIIKRALPSREKRMIGAWCFLDHAGPVEFPAGDGLDIGPHPHIGLQTFTWMIDGTVMHMDSLGSEQLIRPKQVNLMTAGYGISHTEVAPMTETRMHTAQLWIALPDDQRNMPPRFDHYPVLPTLQKDGACITILVGDYLGQSSPVEVYSALLALDIEAVDDVDVVLELNPQFEYGVLVLDHQAVINGHELTQENMLVIETTHDNLHLQMQKGSRILLIGGEPFDSEILLWWNLVARSTEEIKTARDQWINHDARFGDIPKYLGDRLVAPVMPEKMKASK</sequence>
<dbReference type="OrthoDB" id="9780903at2"/>
<dbReference type="RefSeq" id="WP_097079841.1">
    <property type="nucleotide sequence ID" value="NZ_BAABHT010000001.1"/>
</dbReference>
<organism evidence="6 7">
    <name type="scientific">Acinetobacter puyangensis</name>
    <dbReference type="NCBI Taxonomy" id="1096779"/>
    <lineage>
        <taxon>Bacteria</taxon>
        <taxon>Pseudomonadati</taxon>
        <taxon>Pseudomonadota</taxon>
        <taxon>Gammaproteobacteria</taxon>
        <taxon>Moraxellales</taxon>
        <taxon>Moraxellaceae</taxon>
        <taxon>Acinetobacter</taxon>
    </lineage>
</organism>
<feature type="domain" description="Pirin C-terminal" evidence="5">
    <location>
        <begin position="190"/>
        <end position="286"/>
    </location>
</feature>
<feature type="binding site" evidence="2">
    <location>
        <position position="122"/>
    </location>
    <ligand>
        <name>Fe cation</name>
        <dbReference type="ChEBI" id="CHEBI:24875"/>
    </ligand>
</feature>
<evidence type="ECO:0000256" key="3">
    <source>
        <dbReference type="RuleBase" id="RU003457"/>
    </source>
</evidence>
<feature type="binding site" evidence="2">
    <location>
        <position position="78"/>
    </location>
    <ligand>
        <name>Fe cation</name>
        <dbReference type="ChEBI" id="CHEBI:24875"/>
    </ligand>
</feature>
<evidence type="ECO:0000256" key="1">
    <source>
        <dbReference type="ARBA" id="ARBA00008416"/>
    </source>
</evidence>
<evidence type="ECO:0000259" key="4">
    <source>
        <dbReference type="Pfam" id="PF02678"/>
    </source>
</evidence>
<evidence type="ECO:0000256" key="2">
    <source>
        <dbReference type="PIRSR" id="PIRSR006232-1"/>
    </source>
</evidence>
<protein>
    <recommendedName>
        <fullName evidence="8">Pirin family protein</fullName>
    </recommendedName>
</protein>
<gene>
    <name evidence="6" type="ORF">SAMN05421731_10835</name>
</gene>
<dbReference type="AlphaFoldDB" id="A0A240EBJ9"/>
<dbReference type="EMBL" id="OANT01000008">
    <property type="protein sequence ID" value="SNX46088.1"/>
    <property type="molecule type" value="Genomic_DNA"/>
</dbReference>
<reference evidence="7" key="1">
    <citation type="submission" date="2016-09" db="EMBL/GenBank/DDBJ databases">
        <authorList>
            <person name="Varghese N."/>
            <person name="Submissions S."/>
        </authorList>
    </citation>
    <scope>NUCLEOTIDE SEQUENCE [LARGE SCALE GENOMIC DNA]</scope>
    <source>
        <strain evidence="7">ANC 4466</strain>
    </source>
</reference>
<evidence type="ECO:0000259" key="5">
    <source>
        <dbReference type="Pfam" id="PF05726"/>
    </source>
</evidence>
<dbReference type="CDD" id="cd02909">
    <property type="entry name" value="cupin_pirin_N"/>
    <property type="match status" value="1"/>
</dbReference>
<evidence type="ECO:0008006" key="8">
    <source>
        <dbReference type="Google" id="ProtNLM"/>
    </source>
</evidence>
<dbReference type="InterPro" id="IPR003829">
    <property type="entry name" value="Pirin_N_dom"/>
</dbReference>
<keyword evidence="7" id="KW-1185">Reference proteome</keyword>
<dbReference type="GO" id="GO:0046872">
    <property type="term" value="F:metal ion binding"/>
    <property type="evidence" value="ECO:0007669"/>
    <property type="project" value="UniProtKB-KW"/>
</dbReference>
<keyword evidence="2" id="KW-0408">Iron</keyword>
<dbReference type="Pfam" id="PF02678">
    <property type="entry name" value="Pirin"/>
    <property type="match status" value="1"/>
</dbReference>
<proteinExistence type="inferred from homology"/>
<feature type="binding site" evidence="2">
    <location>
        <position position="120"/>
    </location>
    <ligand>
        <name>Fe cation</name>
        <dbReference type="ChEBI" id="CHEBI:24875"/>
    </ligand>
</feature>
<evidence type="ECO:0000313" key="6">
    <source>
        <dbReference type="EMBL" id="SNX46088.1"/>
    </source>
</evidence>
<dbReference type="InterPro" id="IPR012093">
    <property type="entry name" value="Pirin"/>
</dbReference>
<keyword evidence="2" id="KW-0479">Metal-binding</keyword>
<feature type="domain" description="Pirin N-terminal" evidence="4">
    <location>
        <begin position="40"/>
        <end position="138"/>
    </location>
</feature>
<accession>A0A240EBJ9</accession>
<dbReference type="Pfam" id="PF05726">
    <property type="entry name" value="Pirin_C"/>
    <property type="match status" value="1"/>
</dbReference>
<name>A0A240EBJ9_9GAMM</name>